<keyword evidence="3" id="KW-0479">Metal-binding</keyword>
<evidence type="ECO:0000256" key="4">
    <source>
        <dbReference type="ARBA" id="ARBA00022964"/>
    </source>
</evidence>
<feature type="domain" description="Fe2OG dioxygenase" evidence="8">
    <location>
        <begin position="85"/>
        <end position="213"/>
    </location>
</feature>
<name>A4RRT9_OSTLU</name>
<dbReference type="OMA" id="HASHTGC"/>
<keyword evidence="5" id="KW-0560">Oxidoreductase</keyword>
<evidence type="ECO:0000256" key="6">
    <source>
        <dbReference type="ARBA" id="ARBA00023004"/>
    </source>
</evidence>
<comment type="subcellular location">
    <subcellularLocation>
        <location evidence="2">Endoplasmic reticulum membrane</location>
        <topology evidence="2">Single-pass type II membrane protein</topology>
    </subcellularLocation>
</comment>
<organism evidence="9 10">
    <name type="scientific">Ostreococcus lucimarinus (strain CCE9901)</name>
    <dbReference type="NCBI Taxonomy" id="436017"/>
    <lineage>
        <taxon>Eukaryota</taxon>
        <taxon>Viridiplantae</taxon>
        <taxon>Chlorophyta</taxon>
        <taxon>Mamiellophyceae</taxon>
        <taxon>Mamiellales</taxon>
        <taxon>Bathycoccaceae</taxon>
        <taxon>Ostreococcus</taxon>
    </lineage>
</organism>
<dbReference type="GO" id="GO:0031418">
    <property type="term" value="F:L-ascorbic acid binding"/>
    <property type="evidence" value="ECO:0007669"/>
    <property type="project" value="InterPro"/>
</dbReference>
<dbReference type="PANTHER" id="PTHR10869">
    <property type="entry name" value="PROLYL 4-HYDROXYLASE ALPHA SUBUNIT"/>
    <property type="match status" value="1"/>
</dbReference>
<dbReference type="InterPro" id="IPR045054">
    <property type="entry name" value="P4HA-like"/>
</dbReference>
<accession>A4RRT9</accession>
<evidence type="ECO:0000256" key="3">
    <source>
        <dbReference type="ARBA" id="ARBA00022723"/>
    </source>
</evidence>
<gene>
    <name evidence="9" type="ORF">OSTLU_6080</name>
</gene>
<dbReference type="Pfam" id="PF13640">
    <property type="entry name" value="2OG-FeII_Oxy_3"/>
    <property type="match status" value="1"/>
</dbReference>
<proteinExistence type="predicted"/>
<dbReference type="Gramene" id="ABO94251">
    <property type="protein sequence ID" value="ABO94251"/>
    <property type="gene ID" value="OSTLU_6080"/>
</dbReference>
<keyword evidence="4" id="KW-0223">Dioxygenase</keyword>
<dbReference type="OrthoDB" id="420380at2759"/>
<dbReference type="PROSITE" id="PS51471">
    <property type="entry name" value="FE2OG_OXY"/>
    <property type="match status" value="1"/>
</dbReference>
<dbReference type="KEGG" id="olu:OSTLU_6080"/>
<feature type="non-terminal residue" evidence="9">
    <location>
        <position position="254"/>
    </location>
</feature>
<evidence type="ECO:0000256" key="7">
    <source>
        <dbReference type="ARBA" id="ARBA00049169"/>
    </source>
</evidence>
<dbReference type="EMBL" id="CP000581">
    <property type="protein sequence ID" value="ABO94251.1"/>
    <property type="molecule type" value="Genomic_DNA"/>
</dbReference>
<dbReference type="Proteomes" id="UP000001568">
    <property type="component" value="Chromosome 1"/>
</dbReference>
<protein>
    <recommendedName>
        <fullName evidence="8">Fe2OG dioxygenase domain-containing protein</fullName>
    </recommendedName>
</protein>
<evidence type="ECO:0000256" key="1">
    <source>
        <dbReference type="ARBA" id="ARBA00001961"/>
    </source>
</evidence>
<dbReference type="InterPro" id="IPR005123">
    <property type="entry name" value="Oxoglu/Fe-dep_dioxygenase_dom"/>
</dbReference>
<dbReference type="STRING" id="436017.A4RRT9"/>
<evidence type="ECO:0000259" key="8">
    <source>
        <dbReference type="PROSITE" id="PS51471"/>
    </source>
</evidence>
<dbReference type="GO" id="GO:0005789">
    <property type="term" value="C:endoplasmic reticulum membrane"/>
    <property type="evidence" value="ECO:0007669"/>
    <property type="project" value="UniProtKB-SubCell"/>
</dbReference>
<dbReference type="GO" id="GO:0004656">
    <property type="term" value="F:procollagen-proline 4-dioxygenase activity"/>
    <property type="evidence" value="ECO:0007669"/>
    <property type="project" value="UniProtKB-EC"/>
</dbReference>
<keyword evidence="6" id="KW-0408">Iron</keyword>
<comment type="cofactor">
    <cofactor evidence="1">
        <name>L-ascorbate</name>
        <dbReference type="ChEBI" id="CHEBI:38290"/>
    </cofactor>
</comment>
<dbReference type="InterPro" id="IPR006620">
    <property type="entry name" value="Pro_4_hyd_alph"/>
</dbReference>
<dbReference type="InterPro" id="IPR044862">
    <property type="entry name" value="Pro_4_hyd_alph_FE2OG_OXY"/>
</dbReference>
<dbReference type="RefSeq" id="XP_001415959.1">
    <property type="nucleotide sequence ID" value="XM_001415922.1"/>
</dbReference>
<dbReference type="HOGENOM" id="CLU_058132_5_0_1"/>
<dbReference type="SMART" id="SM00702">
    <property type="entry name" value="P4Hc"/>
    <property type="match status" value="1"/>
</dbReference>
<dbReference type="Gene3D" id="2.60.120.620">
    <property type="entry name" value="q2cbj1_9rhob like domain"/>
    <property type="match status" value="1"/>
</dbReference>
<evidence type="ECO:0000256" key="2">
    <source>
        <dbReference type="ARBA" id="ARBA00004648"/>
    </source>
</evidence>
<feature type="non-terminal residue" evidence="9">
    <location>
        <position position="1"/>
    </location>
</feature>
<dbReference type="eggNOG" id="KOG1591">
    <property type="taxonomic scope" value="Eukaryota"/>
</dbReference>
<evidence type="ECO:0000313" key="10">
    <source>
        <dbReference type="Proteomes" id="UP000001568"/>
    </source>
</evidence>
<reference evidence="9 10" key="1">
    <citation type="journal article" date="2007" name="Proc. Natl. Acad. Sci. U.S.A.">
        <title>The tiny eukaryote Ostreococcus provides genomic insights into the paradox of plankton speciation.</title>
        <authorList>
            <person name="Palenik B."/>
            <person name="Grimwood J."/>
            <person name="Aerts A."/>
            <person name="Rouze P."/>
            <person name="Salamov A."/>
            <person name="Putnam N."/>
            <person name="Dupont C."/>
            <person name="Jorgensen R."/>
            <person name="Derelle E."/>
            <person name="Rombauts S."/>
            <person name="Zhou K."/>
            <person name="Otillar R."/>
            <person name="Merchant S.S."/>
            <person name="Podell S."/>
            <person name="Gaasterland T."/>
            <person name="Napoli C."/>
            <person name="Gendler K."/>
            <person name="Manuell A."/>
            <person name="Tai V."/>
            <person name="Vallon O."/>
            <person name="Piganeau G."/>
            <person name="Jancek S."/>
            <person name="Heijde M."/>
            <person name="Jabbari K."/>
            <person name="Bowler C."/>
            <person name="Lohr M."/>
            <person name="Robbens S."/>
            <person name="Werner G."/>
            <person name="Dubchak I."/>
            <person name="Pazour G.J."/>
            <person name="Ren Q."/>
            <person name="Paulsen I."/>
            <person name="Delwiche C."/>
            <person name="Schmutz J."/>
            <person name="Rokhsar D."/>
            <person name="Van de Peer Y."/>
            <person name="Moreau H."/>
            <person name="Grigoriev I.V."/>
        </authorList>
    </citation>
    <scope>NUCLEOTIDE SEQUENCE [LARGE SCALE GENOMIC DNA]</scope>
    <source>
        <strain evidence="9 10">CCE9901</strain>
    </source>
</reference>
<dbReference type="GeneID" id="5000034"/>
<dbReference type="PANTHER" id="PTHR10869:SF238">
    <property type="entry name" value="PROLYL 4-HYDROXYLASE 6-RELATED"/>
    <property type="match status" value="1"/>
</dbReference>
<sequence length="254" mass="28441">TRVEPLSWYPRAFALRDALTEAQCEAVLRATRARVRRSTVVDSVTGESKVDPIRTSKQTFLNRDEEVVREIYDALSAVTMLPWTHNEDMQVLEYRVGEKYDAHEDVGAEDSLSGRELSKDGGKRVATVLLYLEEPEAGGETAFPDSEWIDPKMAEGTSWSKCAEHRVAMKPRRGDGLIFWSVDPNGKIDHRALHVGCPVVAGVKWTATVWVHAEPYRWQKPPEASATPGCEDAHDQCRGWANTGECDKNPGFML</sequence>
<keyword evidence="10" id="KW-1185">Reference proteome</keyword>
<dbReference type="GO" id="GO:0005506">
    <property type="term" value="F:iron ion binding"/>
    <property type="evidence" value="ECO:0007669"/>
    <property type="project" value="InterPro"/>
</dbReference>
<comment type="catalytic activity">
    <reaction evidence="7">
        <text>L-prolyl-[collagen] + 2-oxoglutarate + O2 = trans-4-hydroxy-L-prolyl-[collagen] + succinate + CO2</text>
        <dbReference type="Rhea" id="RHEA:18945"/>
        <dbReference type="Rhea" id="RHEA-COMP:11676"/>
        <dbReference type="Rhea" id="RHEA-COMP:11680"/>
        <dbReference type="ChEBI" id="CHEBI:15379"/>
        <dbReference type="ChEBI" id="CHEBI:16526"/>
        <dbReference type="ChEBI" id="CHEBI:16810"/>
        <dbReference type="ChEBI" id="CHEBI:30031"/>
        <dbReference type="ChEBI" id="CHEBI:50342"/>
        <dbReference type="ChEBI" id="CHEBI:61965"/>
        <dbReference type="EC" id="1.14.11.2"/>
    </reaction>
</comment>
<dbReference type="AlphaFoldDB" id="A4RRT9"/>
<evidence type="ECO:0000256" key="5">
    <source>
        <dbReference type="ARBA" id="ARBA00023002"/>
    </source>
</evidence>
<evidence type="ECO:0000313" key="9">
    <source>
        <dbReference type="EMBL" id="ABO94251.1"/>
    </source>
</evidence>